<sequence>MLDVALLPRVRTAINRTVEQYYDLVKLDALSPDDWAASNQTHEFLQPFYHITKADQVNYSTLDQVLYHMDFVIHRFKQSEARFAPNPHLVSSIRTGWYAFDKWYQKTDSVPAYAAALLLNPARRWQYLERQWIQKWRTSALKLVEDLWRK</sequence>
<accession>A0ABQ9NKV9</accession>
<dbReference type="EMBL" id="JAPDRL010000346">
    <property type="protein sequence ID" value="KAJ9653152.1"/>
    <property type="molecule type" value="Genomic_DNA"/>
</dbReference>
<keyword evidence="2" id="KW-1185">Reference proteome</keyword>
<dbReference type="SUPFAM" id="SSF53098">
    <property type="entry name" value="Ribonuclease H-like"/>
    <property type="match status" value="1"/>
</dbReference>
<dbReference type="Proteomes" id="UP001172684">
    <property type="component" value="Unassembled WGS sequence"/>
</dbReference>
<organism evidence="1 2">
    <name type="scientific">Coniosporium apollinis</name>
    <dbReference type="NCBI Taxonomy" id="61459"/>
    <lineage>
        <taxon>Eukaryota</taxon>
        <taxon>Fungi</taxon>
        <taxon>Dikarya</taxon>
        <taxon>Ascomycota</taxon>
        <taxon>Pezizomycotina</taxon>
        <taxon>Dothideomycetes</taxon>
        <taxon>Dothideomycetes incertae sedis</taxon>
        <taxon>Coniosporium</taxon>
    </lineage>
</organism>
<gene>
    <name evidence="1" type="ORF">H2201_009173</name>
</gene>
<reference evidence="1" key="1">
    <citation type="submission" date="2022-10" db="EMBL/GenBank/DDBJ databases">
        <title>Culturing micro-colonial fungi from biological soil crusts in the Mojave desert and describing Neophaeococcomyces mojavensis, and introducing the new genera and species Taxawa tesnikishii.</title>
        <authorList>
            <person name="Kurbessoian T."/>
            <person name="Stajich J.E."/>
        </authorList>
    </citation>
    <scope>NUCLEOTIDE SEQUENCE</scope>
    <source>
        <strain evidence="1">TK_1</strain>
    </source>
</reference>
<comment type="caution">
    <text evidence="1">The sequence shown here is derived from an EMBL/GenBank/DDBJ whole genome shotgun (WGS) entry which is preliminary data.</text>
</comment>
<proteinExistence type="predicted"/>
<feature type="non-terminal residue" evidence="1">
    <location>
        <position position="150"/>
    </location>
</feature>
<evidence type="ECO:0000313" key="2">
    <source>
        <dbReference type="Proteomes" id="UP001172684"/>
    </source>
</evidence>
<name>A0ABQ9NKV9_9PEZI</name>
<dbReference type="InterPro" id="IPR012337">
    <property type="entry name" value="RNaseH-like_sf"/>
</dbReference>
<protein>
    <submittedName>
        <fullName evidence="1">Uncharacterized protein</fullName>
    </submittedName>
</protein>
<evidence type="ECO:0000313" key="1">
    <source>
        <dbReference type="EMBL" id="KAJ9653152.1"/>
    </source>
</evidence>